<proteinExistence type="predicted"/>
<keyword evidence="8" id="KW-1185">Reference proteome</keyword>
<feature type="region of interest" description="Disordered" evidence="5">
    <location>
        <begin position="82"/>
        <end position="101"/>
    </location>
</feature>
<dbReference type="InterPro" id="IPR006664">
    <property type="entry name" value="OMP_bac"/>
</dbReference>
<dbReference type="InterPro" id="IPR036737">
    <property type="entry name" value="OmpA-like_sf"/>
</dbReference>
<keyword evidence="3" id="KW-0998">Cell outer membrane</keyword>
<evidence type="ECO:0000313" key="7">
    <source>
        <dbReference type="EMBL" id="MBT1708226.1"/>
    </source>
</evidence>
<dbReference type="PRINTS" id="PR01021">
    <property type="entry name" value="OMPADOMAIN"/>
</dbReference>
<evidence type="ECO:0000256" key="1">
    <source>
        <dbReference type="ARBA" id="ARBA00004442"/>
    </source>
</evidence>
<gene>
    <name evidence="7" type="ORF">KK062_08325</name>
</gene>
<dbReference type="PROSITE" id="PS51257">
    <property type="entry name" value="PROKAR_LIPOPROTEIN"/>
    <property type="match status" value="1"/>
</dbReference>
<organism evidence="7 8">
    <name type="scientific">Dawidia cretensis</name>
    <dbReference type="NCBI Taxonomy" id="2782350"/>
    <lineage>
        <taxon>Bacteria</taxon>
        <taxon>Pseudomonadati</taxon>
        <taxon>Bacteroidota</taxon>
        <taxon>Cytophagia</taxon>
        <taxon>Cytophagales</taxon>
        <taxon>Chryseotaleaceae</taxon>
        <taxon>Dawidia</taxon>
    </lineage>
</organism>
<evidence type="ECO:0000256" key="2">
    <source>
        <dbReference type="ARBA" id="ARBA00023136"/>
    </source>
</evidence>
<name>A0AAP2DVQ2_9BACT</name>
<comment type="subcellular location">
    <subcellularLocation>
        <location evidence="1">Cell outer membrane</location>
    </subcellularLocation>
</comment>
<reference evidence="7 8" key="1">
    <citation type="submission" date="2021-05" db="EMBL/GenBank/DDBJ databases">
        <title>A Polyphasic approach of four new species of the genus Ohtaekwangia: Ohtaekwangia histidinii sp. nov., Ohtaekwangia cretensis sp. nov., Ohtaekwangia indiensis sp. nov., Ohtaekwangia reichenbachii sp. nov. from diverse environment.</title>
        <authorList>
            <person name="Octaviana S."/>
        </authorList>
    </citation>
    <scope>NUCLEOTIDE SEQUENCE [LARGE SCALE GENOMIC DNA]</scope>
    <source>
        <strain evidence="7 8">PWU5</strain>
    </source>
</reference>
<evidence type="ECO:0000313" key="8">
    <source>
        <dbReference type="Proteomes" id="UP001319080"/>
    </source>
</evidence>
<dbReference type="CDD" id="cd07185">
    <property type="entry name" value="OmpA_C-like"/>
    <property type="match status" value="1"/>
</dbReference>
<dbReference type="GO" id="GO:0009279">
    <property type="term" value="C:cell outer membrane"/>
    <property type="evidence" value="ECO:0007669"/>
    <property type="project" value="UniProtKB-SubCell"/>
</dbReference>
<dbReference type="InterPro" id="IPR006665">
    <property type="entry name" value="OmpA-like"/>
</dbReference>
<evidence type="ECO:0000256" key="3">
    <source>
        <dbReference type="ARBA" id="ARBA00023237"/>
    </source>
</evidence>
<accession>A0AAP2DVQ2</accession>
<dbReference type="PANTHER" id="PTHR30329">
    <property type="entry name" value="STATOR ELEMENT OF FLAGELLAR MOTOR COMPLEX"/>
    <property type="match status" value="1"/>
</dbReference>
<dbReference type="Gene3D" id="3.30.1330.60">
    <property type="entry name" value="OmpA-like domain"/>
    <property type="match status" value="1"/>
</dbReference>
<dbReference type="EMBL" id="JAHESE010000005">
    <property type="protein sequence ID" value="MBT1708226.1"/>
    <property type="molecule type" value="Genomic_DNA"/>
</dbReference>
<dbReference type="PANTHER" id="PTHR30329:SF21">
    <property type="entry name" value="LIPOPROTEIN YIAD-RELATED"/>
    <property type="match status" value="1"/>
</dbReference>
<dbReference type="SUPFAM" id="SSF103088">
    <property type="entry name" value="OmpA-like"/>
    <property type="match status" value="1"/>
</dbReference>
<comment type="caution">
    <text evidence="7">The sequence shown here is derived from an EMBL/GenBank/DDBJ whole genome shotgun (WGS) entry which is preliminary data.</text>
</comment>
<dbReference type="Proteomes" id="UP001319080">
    <property type="component" value="Unassembled WGS sequence"/>
</dbReference>
<evidence type="ECO:0000256" key="4">
    <source>
        <dbReference type="PROSITE-ProRule" id="PRU00473"/>
    </source>
</evidence>
<keyword evidence="2 4" id="KW-0472">Membrane</keyword>
<dbReference type="PROSITE" id="PS51123">
    <property type="entry name" value="OMPA_2"/>
    <property type="match status" value="1"/>
</dbReference>
<sequence>MNTRISIYSPSFLIRQICVVTFFILIACGSSTAQNFWGRGYKSRTKMYSTACGLSKKWKKKPRTNRKGSYVKEKNVVLSNYTKTTPQPKPKPPAPEVAKTEHKIEKIDDQKLEQLHHKEDQVLVENKLPEPTSEKHEQIRKTVAEKLKTKPDSEPLPLAPLYFTFAEDEFAVVDMEPFLIATEYALQGHSVLIEGHTDDRGADDYNMQLSIKRVQKIRQLMLDMGVPDERISIVGYGETVKKNTNKTTEGRQLNRRIDFTVF</sequence>
<dbReference type="AlphaFoldDB" id="A0AAP2DVQ2"/>
<dbReference type="InterPro" id="IPR050330">
    <property type="entry name" value="Bact_OuterMem_StrucFunc"/>
</dbReference>
<dbReference type="RefSeq" id="WP_254083816.1">
    <property type="nucleotide sequence ID" value="NZ_JAHESE010000005.1"/>
</dbReference>
<evidence type="ECO:0000259" key="6">
    <source>
        <dbReference type="PROSITE" id="PS51123"/>
    </source>
</evidence>
<dbReference type="Pfam" id="PF00691">
    <property type="entry name" value="OmpA"/>
    <property type="match status" value="1"/>
</dbReference>
<feature type="domain" description="OmpA-like" evidence="6">
    <location>
        <begin position="150"/>
        <end position="262"/>
    </location>
</feature>
<evidence type="ECO:0000256" key="5">
    <source>
        <dbReference type="SAM" id="MobiDB-lite"/>
    </source>
</evidence>
<protein>
    <submittedName>
        <fullName evidence="7">OmpA family protein</fullName>
    </submittedName>
</protein>